<dbReference type="Proteomes" id="UP000036958">
    <property type="component" value="Unassembled WGS sequence"/>
</dbReference>
<sequence>MNSAANKTANQQDSFRDHMATVDNEGKRVWLFPKMPKGKLYNYRRVVAYSLLLFFYLAPHLKMGGEPLLFLNFVGRKFVFFGNTLYPQDFHLLIFPLIALLVFIILFTVVYGRIFCGWTCPQTVFMEFLYRPIEYLIDGDRRKQQVLAQQEMDLEKFLKRTVKHALFLAISFWTILTFWSYLIGFPEVQVYLANWPTANFSALLVVLAFTGMHYFVFGWFREQVCTLVCPYGRLQGVMLDNDSIVVAYDYVRGEPRGRGRNEEKGDCIDCKRCVDVCPTGIDIRNGTQMECINCTACIDACNSVMYTVNKPKGLIRYASENSILKGKKQLLNARAIAYSVVLILLVGIASYSFINRGDIETTLIRAQGSMFQEYGVDAYSNLYNLQMVNKTNEPVAAELRLLEPDGQIMMMGDELRLEAGEIAKRNLLIILKKDQLTNSNTHLRIGVYENGELVEEIGTSFVGPNSLDY</sequence>
<dbReference type="InterPro" id="IPR017900">
    <property type="entry name" value="4Fe4S_Fe_S_CS"/>
</dbReference>
<dbReference type="PANTHER" id="PTHR30176">
    <property type="entry name" value="FERREDOXIN-TYPE PROTEIN NAPH"/>
    <property type="match status" value="1"/>
</dbReference>
<dbReference type="SUPFAM" id="SSF54862">
    <property type="entry name" value="4Fe-4S ferredoxins"/>
    <property type="match status" value="1"/>
</dbReference>
<dbReference type="GO" id="GO:0051539">
    <property type="term" value="F:4 iron, 4 sulfur cluster binding"/>
    <property type="evidence" value="ECO:0007669"/>
    <property type="project" value="UniProtKB-KW"/>
</dbReference>
<dbReference type="Pfam" id="PF12801">
    <property type="entry name" value="Fer4_5"/>
    <property type="match status" value="1"/>
</dbReference>
<name>A0A0L8V3W8_9BACT</name>
<comment type="caution">
    <text evidence="9">The sequence shown here is derived from an EMBL/GenBank/DDBJ whole genome shotgun (WGS) entry which is preliminary data.</text>
</comment>
<dbReference type="STRING" id="1409788.NC99_40490"/>
<dbReference type="EMBL" id="LGIA01000198">
    <property type="protein sequence ID" value="KOH43160.1"/>
    <property type="molecule type" value="Genomic_DNA"/>
</dbReference>
<dbReference type="Gene3D" id="2.60.40.10">
    <property type="entry name" value="Immunoglobulins"/>
    <property type="match status" value="1"/>
</dbReference>
<dbReference type="InterPro" id="IPR051684">
    <property type="entry name" value="Electron_Trans/Redox"/>
</dbReference>
<dbReference type="InterPro" id="IPR013783">
    <property type="entry name" value="Ig-like_fold"/>
</dbReference>
<feature type="transmembrane region" description="Helical" evidence="7">
    <location>
        <begin position="197"/>
        <end position="217"/>
    </location>
</feature>
<feature type="domain" description="4Fe-4S ferredoxin-type" evidence="8">
    <location>
        <begin position="255"/>
        <end position="286"/>
    </location>
</feature>
<dbReference type="Gene3D" id="3.30.70.20">
    <property type="match status" value="1"/>
</dbReference>
<dbReference type="RefSeq" id="WP_053187422.1">
    <property type="nucleotide sequence ID" value="NZ_LGIA01000198.1"/>
</dbReference>
<evidence type="ECO:0000256" key="3">
    <source>
        <dbReference type="ARBA" id="ARBA00022723"/>
    </source>
</evidence>
<keyword evidence="7" id="KW-0472">Membrane</keyword>
<evidence type="ECO:0000313" key="9">
    <source>
        <dbReference type="EMBL" id="KOH43160.1"/>
    </source>
</evidence>
<dbReference type="PROSITE" id="PS00198">
    <property type="entry name" value="4FE4S_FER_1"/>
    <property type="match status" value="1"/>
</dbReference>
<dbReference type="InterPro" id="IPR017896">
    <property type="entry name" value="4Fe4S_Fe-S-bd"/>
</dbReference>
<keyword evidence="7" id="KW-0812">Transmembrane</keyword>
<dbReference type="GO" id="GO:0005886">
    <property type="term" value="C:plasma membrane"/>
    <property type="evidence" value="ECO:0007669"/>
    <property type="project" value="TreeGrafter"/>
</dbReference>
<protein>
    <recommendedName>
        <fullName evidence="8">4Fe-4S ferredoxin-type domain-containing protein</fullName>
    </recommendedName>
</protein>
<feature type="transmembrane region" description="Helical" evidence="7">
    <location>
        <begin position="90"/>
        <end position="111"/>
    </location>
</feature>
<evidence type="ECO:0000259" key="8">
    <source>
        <dbReference type="PROSITE" id="PS51379"/>
    </source>
</evidence>
<dbReference type="InterPro" id="IPR014116">
    <property type="entry name" value="Cyt_c_oxidase_cbb3_FixG"/>
</dbReference>
<organism evidence="9 10">
    <name type="scientific">Sunxiuqinia dokdonensis</name>
    <dbReference type="NCBI Taxonomy" id="1409788"/>
    <lineage>
        <taxon>Bacteria</taxon>
        <taxon>Pseudomonadati</taxon>
        <taxon>Bacteroidota</taxon>
        <taxon>Bacteroidia</taxon>
        <taxon>Marinilabiliales</taxon>
        <taxon>Prolixibacteraceae</taxon>
        <taxon>Sunxiuqinia</taxon>
    </lineage>
</organism>
<dbReference type="GO" id="GO:0046872">
    <property type="term" value="F:metal ion binding"/>
    <property type="evidence" value="ECO:0007669"/>
    <property type="project" value="UniProtKB-KW"/>
</dbReference>
<reference evidence="10" key="1">
    <citation type="submission" date="2015-07" db="EMBL/GenBank/DDBJ databases">
        <title>Genome sequencing of Sunxiuqinia dokdonensis strain SK.</title>
        <authorList>
            <person name="Ahn S."/>
            <person name="Kim B.-C."/>
        </authorList>
    </citation>
    <scope>NUCLEOTIDE SEQUENCE [LARGE SCALE GENOMIC DNA]</scope>
    <source>
        <strain evidence="10">SK</strain>
    </source>
</reference>
<evidence type="ECO:0000256" key="7">
    <source>
        <dbReference type="SAM" id="Phobius"/>
    </source>
</evidence>
<evidence type="ECO:0000256" key="2">
    <source>
        <dbReference type="ARBA" id="ARBA00022485"/>
    </source>
</evidence>
<feature type="transmembrane region" description="Helical" evidence="7">
    <location>
        <begin position="165"/>
        <end position="185"/>
    </location>
</feature>
<dbReference type="PANTHER" id="PTHR30176:SF3">
    <property type="entry name" value="FERREDOXIN-TYPE PROTEIN NAPH"/>
    <property type="match status" value="1"/>
</dbReference>
<keyword evidence="4" id="KW-0249">Electron transport</keyword>
<dbReference type="InterPro" id="IPR032879">
    <property type="entry name" value="FixG_C"/>
</dbReference>
<accession>A0A0L8V3W8</accession>
<keyword evidence="1" id="KW-0813">Transport</keyword>
<feature type="transmembrane region" description="Helical" evidence="7">
    <location>
        <begin position="43"/>
        <end position="61"/>
    </location>
</feature>
<evidence type="ECO:0000256" key="6">
    <source>
        <dbReference type="ARBA" id="ARBA00023014"/>
    </source>
</evidence>
<dbReference type="OrthoDB" id="9811700at2"/>
<dbReference type="Pfam" id="PF13746">
    <property type="entry name" value="Fer4_18"/>
    <property type="match status" value="1"/>
</dbReference>
<gene>
    <name evidence="9" type="ORF">NC99_40490</name>
</gene>
<keyword evidence="7" id="KW-1133">Transmembrane helix</keyword>
<dbReference type="NCBIfam" id="TIGR02745">
    <property type="entry name" value="ccoG_rdxA_fixG"/>
    <property type="match status" value="1"/>
</dbReference>
<keyword evidence="10" id="KW-1185">Reference proteome</keyword>
<evidence type="ECO:0000256" key="1">
    <source>
        <dbReference type="ARBA" id="ARBA00022448"/>
    </source>
</evidence>
<evidence type="ECO:0000256" key="5">
    <source>
        <dbReference type="ARBA" id="ARBA00023004"/>
    </source>
</evidence>
<keyword evidence="5" id="KW-0408">Iron</keyword>
<keyword evidence="6" id="KW-0411">Iron-sulfur</keyword>
<evidence type="ECO:0000313" key="10">
    <source>
        <dbReference type="Proteomes" id="UP000036958"/>
    </source>
</evidence>
<feature type="transmembrane region" description="Helical" evidence="7">
    <location>
        <begin position="335"/>
        <end position="354"/>
    </location>
</feature>
<dbReference type="AlphaFoldDB" id="A0A0L8V3W8"/>
<dbReference type="PATRIC" id="fig|1409788.3.peg.4138"/>
<proteinExistence type="predicted"/>
<keyword evidence="3" id="KW-0479">Metal-binding</keyword>
<dbReference type="PROSITE" id="PS51379">
    <property type="entry name" value="4FE4S_FER_2"/>
    <property type="match status" value="1"/>
</dbReference>
<keyword evidence="2" id="KW-0004">4Fe-4S</keyword>
<evidence type="ECO:0000256" key="4">
    <source>
        <dbReference type="ARBA" id="ARBA00022982"/>
    </source>
</evidence>
<dbReference type="Pfam" id="PF11614">
    <property type="entry name" value="FixG_C"/>
    <property type="match status" value="1"/>
</dbReference>